<name>A0ACC2KXZ1_PERAE</name>
<sequence length="72" mass="7971">MMISFLHASQIFDSHKNSLGDTYLKRERERPKLLLFAACGGEGEAPGRRRPTVLRCKISPVPGLTSIFQGLA</sequence>
<proteinExistence type="predicted"/>
<reference evidence="1 2" key="1">
    <citation type="journal article" date="2022" name="Hortic Res">
        <title>A haplotype resolved chromosomal level avocado genome allows analysis of novel avocado genes.</title>
        <authorList>
            <person name="Nath O."/>
            <person name="Fletcher S.J."/>
            <person name="Hayward A."/>
            <person name="Shaw L.M."/>
            <person name="Masouleh A.K."/>
            <person name="Furtado A."/>
            <person name="Henry R.J."/>
            <person name="Mitter N."/>
        </authorList>
    </citation>
    <scope>NUCLEOTIDE SEQUENCE [LARGE SCALE GENOMIC DNA]</scope>
    <source>
        <strain evidence="2">cv. Hass</strain>
    </source>
</reference>
<protein>
    <submittedName>
        <fullName evidence="1">Uncharacterized protein</fullName>
    </submittedName>
</protein>
<dbReference type="Proteomes" id="UP001234297">
    <property type="component" value="Chromosome 6"/>
</dbReference>
<accession>A0ACC2KXZ1</accession>
<gene>
    <name evidence="1" type="ORF">MRB53_019347</name>
</gene>
<evidence type="ECO:0000313" key="1">
    <source>
        <dbReference type="EMBL" id="KAJ8626040.1"/>
    </source>
</evidence>
<evidence type="ECO:0000313" key="2">
    <source>
        <dbReference type="Proteomes" id="UP001234297"/>
    </source>
</evidence>
<dbReference type="EMBL" id="CM056814">
    <property type="protein sequence ID" value="KAJ8626040.1"/>
    <property type="molecule type" value="Genomic_DNA"/>
</dbReference>
<organism evidence="1 2">
    <name type="scientific">Persea americana</name>
    <name type="common">Avocado</name>
    <dbReference type="NCBI Taxonomy" id="3435"/>
    <lineage>
        <taxon>Eukaryota</taxon>
        <taxon>Viridiplantae</taxon>
        <taxon>Streptophyta</taxon>
        <taxon>Embryophyta</taxon>
        <taxon>Tracheophyta</taxon>
        <taxon>Spermatophyta</taxon>
        <taxon>Magnoliopsida</taxon>
        <taxon>Magnoliidae</taxon>
        <taxon>Laurales</taxon>
        <taxon>Lauraceae</taxon>
        <taxon>Persea</taxon>
    </lineage>
</organism>
<keyword evidence="2" id="KW-1185">Reference proteome</keyword>
<comment type="caution">
    <text evidence="1">The sequence shown here is derived from an EMBL/GenBank/DDBJ whole genome shotgun (WGS) entry which is preliminary data.</text>
</comment>